<evidence type="ECO:0000313" key="2">
    <source>
        <dbReference type="EMBL" id="NVD44048.1"/>
    </source>
</evidence>
<dbReference type="EMBL" id="JABWGV010000001">
    <property type="protein sequence ID" value="NVD44048.1"/>
    <property type="molecule type" value="Genomic_DNA"/>
</dbReference>
<reference evidence="2 3" key="1">
    <citation type="submission" date="2020-06" db="EMBL/GenBank/DDBJ databases">
        <title>Altererythrobacter sp. HHU K3-1.</title>
        <authorList>
            <person name="Zhang D."/>
            <person name="Xue H."/>
        </authorList>
    </citation>
    <scope>NUCLEOTIDE SEQUENCE [LARGE SCALE GENOMIC DNA]</scope>
    <source>
        <strain evidence="2 3">HHU K3-1</strain>
    </source>
</reference>
<keyword evidence="3" id="KW-1185">Reference proteome</keyword>
<sequence>MLGPLNRIALGASLAFCAGSAALAKDDLGLFSGWAAFRDSEVPRCYAIAKPKPTKLEHDYDPYVTVGTWPRSKVRNQVHFRMAREMSPKTTISLRVGKRSFLLTGGGGDAWARDRTMDAAIVAAMRSAETMVVRARDASGKPFSNTYLLRGAATAIDAATVACAQIKRRGIF</sequence>
<evidence type="ECO:0000256" key="1">
    <source>
        <dbReference type="SAM" id="SignalP"/>
    </source>
</evidence>
<name>A0A850H2B1_9SPHN</name>
<feature type="signal peptide" evidence="1">
    <location>
        <begin position="1"/>
        <end position="24"/>
    </location>
</feature>
<gene>
    <name evidence="2" type="ORF">HUV48_03320</name>
</gene>
<evidence type="ECO:0000313" key="3">
    <source>
        <dbReference type="Proteomes" id="UP000561438"/>
    </source>
</evidence>
<accession>A0A850H2B1</accession>
<dbReference type="AlphaFoldDB" id="A0A850H2B1"/>
<comment type="caution">
    <text evidence="2">The sequence shown here is derived from an EMBL/GenBank/DDBJ whole genome shotgun (WGS) entry which is preliminary data.</text>
</comment>
<feature type="chain" id="PRO_5033051156" evidence="1">
    <location>
        <begin position="25"/>
        <end position="172"/>
    </location>
</feature>
<protein>
    <submittedName>
        <fullName evidence="2">Uncharacterized protein</fullName>
    </submittedName>
</protein>
<dbReference type="RefSeq" id="WP_176266330.1">
    <property type="nucleotide sequence ID" value="NZ_JABWGV010000001.1"/>
</dbReference>
<keyword evidence="1" id="KW-0732">Signal</keyword>
<dbReference type="Proteomes" id="UP000561438">
    <property type="component" value="Unassembled WGS sequence"/>
</dbReference>
<proteinExistence type="predicted"/>
<organism evidence="2 3">
    <name type="scientific">Qipengyuania atrilutea</name>
    <dbReference type="NCBI Taxonomy" id="2744473"/>
    <lineage>
        <taxon>Bacteria</taxon>
        <taxon>Pseudomonadati</taxon>
        <taxon>Pseudomonadota</taxon>
        <taxon>Alphaproteobacteria</taxon>
        <taxon>Sphingomonadales</taxon>
        <taxon>Erythrobacteraceae</taxon>
        <taxon>Qipengyuania</taxon>
    </lineage>
</organism>